<proteinExistence type="predicted"/>
<dbReference type="PANTHER" id="PTHR44329:SF298">
    <property type="entry name" value="MIXED LINEAGE KINASE DOMAIN-LIKE PROTEIN"/>
    <property type="match status" value="1"/>
</dbReference>
<dbReference type="PANTHER" id="PTHR44329">
    <property type="entry name" value="SERINE/THREONINE-PROTEIN KINASE TNNI3K-RELATED"/>
    <property type="match status" value="1"/>
</dbReference>
<keyword evidence="1" id="KW-0547">Nucleotide-binding</keyword>
<dbReference type="Pfam" id="PF07714">
    <property type="entry name" value="PK_Tyr_Ser-Thr"/>
    <property type="match status" value="1"/>
</dbReference>
<dbReference type="InterPro" id="IPR051681">
    <property type="entry name" value="Ser/Thr_Kinases-Pseudokinases"/>
</dbReference>
<organism evidence="4 5">
    <name type="scientific">Mycena alexandri</name>
    <dbReference type="NCBI Taxonomy" id="1745969"/>
    <lineage>
        <taxon>Eukaryota</taxon>
        <taxon>Fungi</taxon>
        <taxon>Dikarya</taxon>
        <taxon>Basidiomycota</taxon>
        <taxon>Agaricomycotina</taxon>
        <taxon>Agaricomycetes</taxon>
        <taxon>Agaricomycetidae</taxon>
        <taxon>Agaricales</taxon>
        <taxon>Marasmiineae</taxon>
        <taxon>Mycenaceae</taxon>
        <taxon>Mycena</taxon>
    </lineage>
</organism>
<accession>A0AAD6X8Z2</accession>
<dbReference type="InterPro" id="IPR000719">
    <property type="entry name" value="Prot_kinase_dom"/>
</dbReference>
<dbReference type="GO" id="GO:0004674">
    <property type="term" value="F:protein serine/threonine kinase activity"/>
    <property type="evidence" value="ECO:0007669"/>
    <property type="project" value="TreeGrafter"/>
</dbReference>
<feature type="domain" description="Protein kinase" evidence="3">
    <location>
        <begin position="35"/>
        <end position="152"/>
    </location>
</feature>
<dbReference type="Proteomes" id="UP001218188">
    <property type="component" value="Unassembled WGS sequence"/>
</dbReference>
<name>A0AAD6X8Z2_9AGAR</name>
<keyword evidence="5" id="KW-1185">Reference proteome</keyword>
<comment type="caution">
    <text evidence="4">The sequence shown here is derived from an EMBL/GenBank/DDBJ whole genome shotgun (WGS) entry which is preliminary data.</text>
</comment>
<dbReference type="AlphaFoldDB" id="A0AAD6X8Z2"/>
<dbReference type="EMBL" id="JARJCM010000019">
    <property type="protein sequence ID" value="KAJ7041077.1"/>
    <property type="molecule type" value="Genomic_DNA"/>
</dbReference>
<feature type="non-terminal residue" evidence="4">
    <location>
        <position position="1"/>
    </location>
</feature>
<dbReference type="InterPro" id="IPR011009">
    <property type="entry name" value="Kinase-like_dom_sf"/>
</dbReference>
<keyword evidence="2" id="KW-0067">ATP-binding</keyword>
<dbReference type="Gene3D" id="1.10.510.10">
    <property type="entry name" value="Transferase(Phosphotransferase) domain 1"/>
    <property type="match status" value="1"/>
</dbReference>
<reference evidence="4" key="1">
    <citation type="submission" date="2023-03" db="EMBL/GenBank/DDBJ databases">
        <title>Massive genome expansion in bonnet fungi (Mycena s.s.) driven by repeated elements and novel gene families across ecological guilds.</title>
        <authorList>
            <consortium name="Lawrence Berkeley National Laboratory"/>
            <person name="Harder C.B."/>
            <person name="Miyauchi S."/>
            <person name="Viragh M."/>
            <person name="Kuo A."/>
            <person name="Thoen E."/>
            <person name="Andreopoulos B."/>
            <person name="Lu D."/>
            <person name="Skrede I."/>
            <person name="Drula E."/>
            <person name="Henrissat B."/>
            <person name="Morin E."/>
            <person name="Kohler A."/>
            <person name="Barry K."/>
            <person name="LaButti K."/>
            <person name="Morin E."/>
            <person name="Salamov A."/>
            <person name="Lipzen A."/>
            <person name="Mereny Z."/>
            <person name="Hegedus B."/>
            <person name="Baldrian P."/>
            <person name="Stursova M."/>
            <person name="Weitz H."/>
            <person name="Taylor A."/>
            <person name="Grigoriev I.V."/>
            <person name="Nagy L.G."/>
            <person name="Martin F."/>
            <person name="Kauserud H."/>
        </authorList>
    </citation>
    <scope>NUCLEOTIDE SEQUENCE</scope>
    <source>
        <strain evidence="4">CBHHK200</strain>
    </source>
</reference>
<sequence>LDSFSVIRPLICNRLLDLSQASGLHPHCFALTGLQKVGHQVAGGGFGDIWKGLVRGQSVSVKIVRLFQNSDIKAALKEFTREALVWRQLCHPNLLPFFGLYYFDGRLCLVSPWMEMGNIMQFLKKEPQINRVSLVSPSKTHCQIGWLFDPCP</sequence>
<dbReference type="PROSITE" id="PS50011">
    <property type="entry name" value="PROTEIN_KINASE_DOM"/>
    <property type="match status" value="1"/>
</dbReference>
<dbReference type="SUPFAM" id="SSF56112">
    <property type="entry name" value="Protein kinase-like (PK-like)"/>
    <property type="match status" value="1"/>
</dbReference>
<gene>
    <name evidence="4" type="ORF">C8F04DRAFT_947734</name>
</gene>
<protein>
    <recommendedName>
        <fullName evidence="3">Protein kinase domain-containing protein</fullName>
    </recommendedName>
</protein>
<evidence type="ECO:0000313" key="5">
    <source>
        <dbReference type="Proteomes" id="UP001218188"/>
    </source>
</evidence>
<dbReference type="InterPro" id="IPR001245">
    <property type="entry name" value="Ser-Thr/Tyr_kinase_cat_dom"/>
</dbReference>
<evidence type="ECO:0000259" key="3">
    <source>
        <dbReference type="PROSITE" id="PS50011"/>
    </source>
</evidence>
<evidence type="ECO:0000256" key="1">
    <source>
        <dbReference type="ARBA" id="ARBA00022741"/>
    </source>
</evidence>
<evidence type="ECO:0000256" key="2">
    <source>
        <dbReference type="ARBA" id="ARBA00022840"/>
    </source>
</evidence>
<dbReference type="GO" id="GO:0005524">
    <property type="term" value="F:ATP binding"/>
    <property type="evidence" value="ECO:0007669"/>
    <property type="project" value="UniProtKB-KW"/>
</dbReference>
<evidence type="ECO:0000313" key="4">
    <source>
        <dbReference type="EMBL" id="KAJ7041077.1"/>
    </source>
</evidence>